<feature type="region of interest" description="Disordered" evidence="1">
    <location>
        <begin position="64"/>
        <end position="114"/>
    </location>
</feature>
<name>A0ABN8IHW7_9NEOP</name>
<evidence type="ECO:0000313" key="3">
    <source>
        <dbReference type="Proteomes" id="UP000837857"/>
    </source>
</evidence>
<evidence type="ECO:0000313" key="2">
    <source>
        <dbReference type="EMBL" id="CAH2055837.1"/>
    </source>
</evidence>
<proteinExistence type="predicted"/>
<organism evidence="2 3">
    <name type="scientific">Iphiclides podalirius</name>
    <name type="common">scarce swallowtail</name>
    <dbReference type="NCBI Taxonomy" id="110791"/>
    <lineage>
        <taxon>Eukaryota</taxon>
        <taxon>Metazoa</taxon>
        <taxon>Ecdysozoa</taxon>
        <taxon>Arthropoda</taxon>
        <taxon>Hexapoda</taxon>
        <taxon>Insecta</taxon>
        <taxon>Pterygota</taxon>
        <taxon>Neoptera</taxon>
        <taxon>Endopterygota</taxon>
        <taxon>Lepidoptera</taxon>
        <taxon>Glossata</taxon>
        <taxon>Ditrysia</taxon>
        <taxon>Papilionoidea</taxon>
        <taxon>Papilionidae</taxon>
        <taxon>Papilioninae</taxon>
        <taxon>Iphiclides</taxon>
    </lineage>
</organism>
<keyword evidence="3" id="KW-1185">Reference proteome</keyword>
<dbReference type="Gene3D" id="6.10.250.2670">
    <property type="match status" value="1"/>
</dbReference>
<protein>
    <submittedName>
        <fullName evidence="2">Uncharacterized protein</fullName>
    </submittedName>
</protein>
<feature type="compositionally biased region" description="Basic and acidic residues" evidence="1">
    <location>
        <begin position="80"/>
        <end position="97"/>
    </location>
</feature>
<feature type="non-terminal residue" evidence="2">
    <location>
        <position position="160"/>
    </location>
</feature>
<sequence>MRTAKVWNNLPSSFSSSENNARGAVLFLPENNFTTYNFTIKWVRQVGPGRGWAAAAGGRRVAVGGGGGGAAGGAGGAWAGRERERERERDRERERQARAHQMSHAHAAEPDASSLFPAPVRAPMALAVSVHILRLEESKLVRVSRAKNQSDHEPVRVTQR</sequence>
<reference evidence="2" key="1">
    <citation type="submission" date="2022-03" db="EMBL/GenBank/DDBJ databases">
        <authorList>
            <person name="Martin H S."/>
        </authorList>
    </citation>
    <scope>NUCLEOTIDE SEQUENCE</scope>
</reference>
<evidence type="ECO:0000256" key="1">
    <source>
        <dbReference type="SAM" id="MobiDB-lite"/>
    </source>
</evidence>
<dbReference type="Proteomes" id="UP000837857">
    <property type="component" value="Chromosome 22"/>
</dbReference>
<accession>A0ABN8IHW7</accession>
<dbReference type="EMBL" id="OW152834">
    <property type="protein sequence ID" value="CAH2055837.1"/>
    <property type="molecule type" value="Genomic_DNA"/>
</dbReference>
<gene>
    <name evidence="2" type="ORF">IPOD504_LOCUS9145</name>
</gene>
<feature type="compositionally biased region" description="Gly residues" evidence="1">
    <location>
        <begin position="64"/>
        <end position="78"/>
    </location>
</feature>